<evidence type="ECO:0000259" key="3">
    <source>
        <dbReference type="Pfam" id="PF10988"/>
    </source>
</evidence>
<dbReference type="OrthoDB" id="980382at2"/>
<feature type="signal peptide" evidence="2">
    <location>
        <begin position="1"/>
        <end position="21"/>
    </location>
</feature>
<dbReference type="Proteomes" id="UP000181790">
    <property type="component" value="Unassembled WGS sequence"/>
</dbReference>
<evidence type="ECO:0000256" key="1">
    <source>
        <dbReference type="SAM" id="MobiDB-lite"/>
    </source>
</evidence>
<dbReference type="PROSITE" id="PS51257">
    <property type="entry name" value="PROKAR_LIPOPROTEIN"/>
    <property type="match status" value="1"/>
</dbReference>
<dbReference type="AlphaFoldDB" id="A0A1S2VGQ1"/>
<organism evidence="4 5">
    <name type="scientific">Arsenicibacter rosenii</name>
    <dbReference type="NCBI Taxonomy" id="1750698"/>
    <lineage>
        <taxon>Bacteria</taxon>
        <taxon>Pseudomonadati</taxon>
        <taxon>Bacteroidota</taxon>
        <taxon>Cytophagia</taxon>
        <taxon>Cytophagales</taxon>
        <taxon>Spirosomataceae</taxon>
        <taxon>Arsenicibacter</taxon>
    </lineage>
</organism>
<gene>
    <name evidence="4" type="ORF">BLX24_17580</name>
</gene>
<dbReference type="Pfam" id="PF10988">
    <property type="entry name" value="DUF2807"/>
    <property type="match status" value="1"/>
</dbReference>
<feature type="chain" id="PRO_5010363173" evidence="2">
    <location>
        <begin position="22"/>
        <end position="236"/>
    </location>
</feature>
<keyword evidence="5" id="KW-1185">Reference proteome</keyword>
<keyword evidence="2" id="KW-0732">Signal</keyword>
<comment type="caution">
    <text evidence="4">The sequence shown here is derived from an EMBL/GenBank/DDBJ whole genome shotgun (WGS) entry which is preliminary data.</text>
</comment>
<dbReference type="RefSeq" id="WP_071504583.1">
    <property type="nucleotide sequence ID" value="NZ_MORL01000009.1"/>
</dbReference>
<name>A0A1S2VGQ1_9BACT</name>
<accession>A0A1S2VGQ1</accession>
<sequence length="236" mass="25353">MKRAIFLTTCLAILASFSACTFNYIDRDPYEEVIQTYALTGFDQLSMGSAFNITVRQGSAYRIEVRGSRNDVNDLDIYTRNGKLYARYRTNSKQRYTTYFTITMPTISGVDFSGATKSSISGFGGLRSFEAILSGASRSDIDLDASSVRVDLSGASEATLFGSGSVLEGDLSGASSLYAFDYPVNEAILDVSGASRARVDVGKNLDVSASGASNVRYQGNPSVRQNVSGGSSVQRD</sequence>
<dbReference type="Gene3D" id="2.160.20.120">
    <property type="match status" value="1"/>
</dbReference>
<protein>
    <submittedName>
        <fullName evidence="4">DUF2807 domain-containing protein</fullName>
    </submittedName>
</protein>
<reference evidence="4 5" key="1">
    <citation type="submission" date="2016-10" db="EMBL/GenBank/DDBJ databases">
        <title>Arsenicibacter rosenii gen. nov., sp. nov., an efficient arsenic-methylating bacterium isolated from an arsenic-contaminated paddy soil.</title>
        <authorList>
            <person name="Huang K."/>
        </authorList>
    </citation>
    <scope>NUCLEOTIDE SEQUENCE [LARGE SCALE GENOMIC DNA]</scope>
    <source>
        <strain evidence="4 5">SM-1</strain>
    </source>
</reference>
<dbReference type="EMBL" id="MORL01000009">
    <property type="protein sequence ID" value="OIN57902.1"/>
    <property type="molecule type" value="Genomic_DNA"/>
</dbReference>
<feature type="region of interest" description="Disordered" evidence="1">
    <location>
        <begin position="216"/>
        <end position="236"/>
    </location>
</feature>
<dbReference type="InterPro" id="IPR021255">
    <property type="entry name" value="DUF2807"/>
</dbReference>
<evidence type="ECO:0000256" key="2">
    <source>
        <dbReference type="SAM" id="SignalP"/>
    </source>
</evidence>
<proteinExistence type="predicted"/>
<feature type="domain" description="Putative auto-transporter adhesin head GIN" evidence="3">
    <location>
        <begin position="42"/>
        <end position="221"/>
    </location>
</feature>
<evidence type="ECO:0000313" key="4">
    <source>
        <dbReference type="EMBL" id="OIN57902.1"/>
    </source>
</evidence>
<evidence type="ECO:0000313" key="5">
    <source>
        <dbReference type="Proteomes" id="UP000181790"/>
    </source>
</evidence>